<evidence type="ECO:0000256" key="6">
    <source>
        <dbReference type="ARBA" id="ARBA00023004"/>
    </source>
</evidence>
<comment type="caution">
    <text evidence="8">The sequence shown here is derived from an EMBL/GenBank/DDBJ whole genome shotgun (WGS) entry which is preliminary data.</text>
</comment>
<protein>
    <submittedName>
        <fullName evidence="8">2OG-Fe(II) oxygenase</fullName>
    </submittedName>
</protein>
<dbReference type="OrthoDB" id="9783171at2"/>
<dbReference type="SUPFAM" id="SSF51197">
    <property type="entry name" value="Clavaminate synthase-like"/>
    <property type="match status" value="1"/>
</dbReference>
<dbReference type="AlphaFoldDB" id="A0A844LXU6"/>
<evidence type="ECO:0000256" key="5">
    <source>
        <dbReference type="ARBA" id="ARBA00023002"/>
    </source>
</evidence>
<reference evidence="8 9" key="1">
    <citation type="journal article" date="2019" name="PLoS ONE">
        <title>Pup mortality in New Zealand sea lions (Phocarctos hookeri) at Enderby Island, Auckland Islands, 2013-18.</title>
        <authorList>
            <person name="Michael S.A."/>
            <person name="Hayman D.T.S."/>
            <person name="Gray R."/>
            <person name="Zhang J."/>
            <person name="Rogers L."/>
            <person name="Roe W.D."/>
        </authorList>
    </citation>
    <scope>NUCLEOTIDE SEQUENCE [LARGE SCALE GENOMIC DNA]</scope>
    <source>
        <strain evidence="8 9">SM868</strain>
    </source>
</reference>
<evidence type="ECO:0000313" key="8">
    <source>
        <dbReference type="EMBL" id="MUG31178.1"/>
    </source>
</evidence>
<comment type="cofactor">
    <cofactor evidence="1">
        <name>L-ascorbate</name>
        <dbReference type="ChEBI" id="CHEBI:38290"/>
    </cofactor>
</comment>
<evidence type="ECO:0000256" key="2">
    <source>
        <dbReference type="ARBA" id="ARBA00022723"/>
    </source>
</evidence>
<dbReference type="Gene3D" id="2.60.120.620">
    <property type="entry name" value="q2cbj1_9rhob like domain"/>
    <property type="match status" value="1"/>
</dbReference>
<dbReference type="EMBL" id="WFKQ01000001">
    <property type="protein sequence ID" value="MUG31178.1"/>
    <property type="molecule type" value="Genomic_DNA"/>
</dbReference>
<dbReference type="RefSeq" id="WP_155586507.1">
    <property type="nucleotide sequence ID" value="NZ_WFKQ01000001.1"/>
</dbReference>
<dbReference type="PANTHER" id="PTHR12907:SF26">
    <property type="entry name" value="HIF PROLYL HYDROXYLASE, ISOFORM C"/>
    <property type="match status" value="1"/>
</dbReference>
<dbReference type="InterPro" id="IPR006620">
    <property type="entry name" value="Pro_4_hyd_alph"/>
</dbReference>
<dbReference type="PANTHER" id="PTHR12907">
    <property type="entry name" value="EGL NINE HOMOLOG-RELATED"/>
    <property type="match status" value="1"/>
</dbReference>
<dbReference type="SMART" id="SM00702">
    <property type="entry name" value="P4Hc"/>
    <property type="match status" value="1"/>
</dbReference>
<evidence type="ECO:0000259" key="7">
    <source>
        <dbReference type="PROSITE" id="PS51471"/>
    </source>
</evidence>
<keyword evidence="2" id="KW-0479">Metal-binding</keyword>
<dbReference type="GO" id="GO:0071456">
    <property type="term" value="P:cellular response to hypoxia"/>
    <property type="evidence" value="ECO:0007669"/>
    <property type="project" value="TreeGrafter"/>
</dbReference>
<sequence>MASVVKTTLTSSLIENSLNDSPLIEIESNLNTTPCTPQDPITIAIPPPLTPDDLVQSKQLAQQVLKQLPPDTDYLSLSPSLKQALVPKFDLSDTQKMLEQADFAVDWAKRLDADMLDSFVKQGFIVLDDLYQPTALLALQAESGFVEYRDAKLTEGVRKTDIRGDRIRWITKEFFAGFYYLNSINDLAFLFNRTLFAGIRHSEAHYACYPPGFGYKWHSDNPVGRDERVISAVFYLNDDWTLDDGGELSIIDSEGQTHQLMPKANRLVIFDSNLLHQVELAHRQRYSIATWLRCDDALLIAEPL</sequence>
<evidence type="ECO:0000313" key="9">
    <source>
        <dbReference type="Proteomes" id="UP000442109"/>
    </source>
</evidence>
<keyword evidence="3" id="KW-0847">Vitamin C</keyword>
<organism evidence="8 9">
    <name type="scientific">Psychrobacter sanguinis</name>
    <dbReference type="NCBI Taxonomy" id="861445"/>
    <lineage>
        <taxon>Bacteria</taxon>
        <taxon>Pseudomonadati</taxon>
        <taxon>Pseudomonadota</taxon>
        <taxon>Gammaproteobacteria</taxon>
        <taxon>Moraxellales</taxon>
        <taxon>Moraxellaceae</taxon>
        <taxon>Psychrobacter</taxon>
    </lineage>
</organism>
<dbReference type="PROSITE" id="PS51471">
    <property type="entry name" value="FE2OG_OXY"/>
    <property type="match status" value="1"/>
</dbReference>
<feature type="domain" description="Fe2OG dioxygenase" evidence="7">
    <location>
        <begin position="200"/>
        <end position="294"/>
    </location>
</feature>
<dbReference type="InterPro" id="IPR051559">
    <property type="entry name" value="HIF_prolyl_hydroxylases"/>
</dbReference>
<keyword evidence="4" id="KW-0223">Dioxygenase</keyword>
<name>A0A844LXU6_9GAMM</name>
<evidence type="ECO:0000256" key="4">
    <source>
        <dbReference type="ARBA" id="ARBA00022964"/>
    </source>
</evidence>
<keyword evidence="6" id="KW-0408">Iron</keyword>
<dbReference type="Proteomes" id="UP000442109">
    <property type="component" value="Unassembled WGS sequence"/>
</dbReference>
<dbReference type="GO" id="GO:0008198">
    <property type="term" value="F:ferrous iron binding"/>
    <property type="evidence" value="ECO:0007669"/>
    <property type="project" value="TreeGrafter"/>
</dbReference>
<evidence type="ECO:0000256" key="3">
    <source>
        <dbReference type="ARBA" id="ARBA00022896"/>
    </source>
</evidence>
<dbReference type="Pfam" id="PF13640">
    <property type="entry name" value="2OG-FeII_Oxy_3"/>
    <property type="match status" value="1"/>
</dbReference>
<dbReference type="InterPro" id="IPR005123">
    <property type="entry name" value="Oxoglu/Fe-dep_dioxygenase_dom"/>
</dbReference>
<keyword evidence="5" id="KW-0560">Oxidoreductase</keyword>
<dbReference type="GO" id="GO:0031418">
    <property type="term" value="F:L-ascorbic acid binding"/>
    <property type="evidence" value="ECO:0007669"/>
    <property type="project" value="UniProtKB-KW"/>
</dbReference>
<evidence type="ECO:0000256" key="1">
    <source>
        <dbReference type="ARBA" id="ARBA00001961"/>
    </source>
</evidence>
<accession>A0A844LXU6</accession>
<dbReference type="InterPro" id="IPR044862">
    <property type="entry name" value="Pro_4_hyd_alph_FE2OG_OXY"/>
</dbReference>
<dbReference type="GO" id="GO:0031543">
    <property type="term" value="F:peptidyl-proline dioxygenase activity"/>
    <property type="evidence" value="ECO:0007669"/>
    <property type="project" value="TreeGrafter"/>
</dbReference>
<proteinExistence type="predicted"/>
<keyword evidence="9" id="KW-1185">Reference proteome</keyword>
<gene>
    <name evidence="8" type="ORF">GB996_00020</name>
</gene>